<keyword evidence="1" id="KW-0175">Coiled coil</keyword>
<proteinExistence type="predicted"/>
<evidence type="ECO:0000313" key="3">
    <source>
        <dbReference type="Proteomes" id="UP000317638"/>
    </source>
</evidence>
<reference evidence="2 3" key="1">
    <citation type="submission" date="2019-07" db="EMBL/GenBank/DDBJ databases">
        <authorList>
            <person name="Zhou L.-Y."/>
        </authorList>
    </citation>
    <scope>NUCLEOTIDE SEQUENCE [LARGE SCALE GENOMIC DNA]</scope>
    <source>
        <strain evidence="2 3">YIM 101269</strain>
    </source>
</reference>
<evidence type="ECO:0000256" key="1">
    <source>
        <dbReference type="SAM" id="Coils"/>
    </source>
</evidence>
<protein>
    <submittedName>
        <fullName evidence="2">Uncharacterized protein</fullName>
    </submittedName>
</protein>
<keyword evidence="3" id="KW-1185">Reference proteome</keyword>
<dbReference type="RefSeq" id="WP_143938530.1">
    <property type="nucleotide sequence ID" value="NZ_VKKG01000004.1"/>
</dbReference>
<dbReference type="EMBL" id="VKKG01000004">
    <property type="protein sequence ID" value="TRY17790.1"/>
    <property type="molecule type" value="Genomic_DNA"/>
</dbReference>
<accession>A0A553JZB7</accession>
<dbReference type="Proteomes" id="UP000317638">
    <property type="component" value="Unassembled WGS sequence"/>
</dbReference>
<dbReference type="AlphaFoldDB" id="A0A553JZB7"/>
<gene>
    <name evidence="2" type="ORF">FOJ82_10980</name>
</gene>
<organism evidence="2 3">
    <name type="scientific">Tessaracoccus rhinocerotis</name>
    <dbReference type="NCBI Taxonomy" id="1689449"/>
    <lineage>
        <taxon>Bacteria</taxon>
        <taxon>Bacillati</taxon>
        <taxon>Actinomycetota</taxon>
        <taxon>Actinomycetes</taxon>
        <taxon>Propionibacteriales</taxon>
        <taxon>Propionibacteriaceae</taxon>
        <taxon>Tessaracoccus</taxon>
    </lineage>
</organism>
<comment type="caution">
    <text evidence="2">The sequence shown here is derived from an EMBL/GenBank/DDBJ whole genome shotgun (WGS) entry which is preliminary data.</text>
</comment>
<name>A0A553JZB7_9ACTN</name>
<sequence length="120" mass="13534">MDQQRAEDNERLRRLAAAELASMREELGRAQAERVELHLDLNSLAQRLSEQEERNIALGVEIAGRDADLAETKAEASAARRELGAARAELEQLKAVRRWTRVVPKPLRRAARKALGRESK</sequence>
<evidence type="ECO:0000313" key="2">
    <source>
        <dbReference type="EMBL" id="TRY17790.1"/>
    </source>
</evidence>
<feature type="coiled-coil region" evidence="1">
    <location>
        <begin position="13"/>
        <end position="96"/>
    </location>
</feature>